<dbReference type="PANTHER" id="PTHR11527">
    <property type="entry name" value="HEAT-SHOCK PROTEIN 20 FAMILY MEMBER"/>
    <property type="match status" value="1"/>
</dbReference>
<dbReference type="InterPro" id="IPR002068">
    <property type="entry name" value="A-crystallin/Hsp20_dom"/>
</dbReference>
<dbReference type="SUPFAM" id="SSF49764">
    <property type="entry name" value="HSP20-like chaperones"/>
    <property type="match status" value="1"/>
</dbReference>
<evidence type="ECO:0000256" key="2">
    <source>
        <dbReference type="RuleBase" id="RU003616"/>
    </source>
</evidence>
<evidence type="ECO:0000256" key="1">
    <source>
        <dbReference type="PROSITE-ProRule" id="PRU00285"/>
    </source>
</evidence>
<sequence length="141" mass="16099">MAGEMMHRRAPHWWPTFSDWFEDLPVDLRMGEHVIRVEESEHEGMYTVKAELPGMDPEKDVEITVEGGVLTIRAERAEEKREKQRSEFRYGFFTRSLRLPEGVSEADITATFDKGVLTVTCPVGQVEAPARRIRIGHGATD</sequence>
<dbReference type="InterPro" id="IPR031107">
    <property type="entry name" value="Small_HSP"/>
</dbReference>
<dbReference type="Proteomes" id="UP001596435">
    <property type="component" value="Unassembled WGS sequence"/>
</dbReference>
<evidence type="ECO:0000259" key="3">
    <source>
        <dbReference type="PROSITE" id="PS01031"/>
    </source>
</evidence>
<dbReference type="CDD" id="cd06464">
    <property type="entry name" value="ACD_sHsps-like"/>
    <property type="match status" value="1"/>
</dbReference>
<dbReference type="PROSITE" id="PS01031">
    <property type="entry name" value="SHSP"/>
    <property type="match status" value="1"/>
</dbReference>
<name>A0ABW2FNU5_9ACTN</name>
<keyword evidence="5" id="KW-1185">Reference proteome</keyword>
<feature type="domain" description="SHSP" evidence="3">
    <location>
        <begin position="28"/>
        <end position="138"/>
    </location>
</feature>
<dbReference type="Gene3D" id="2.60.40.790">
    <property type="match status" value="1"/>
</dbReference>
<comment type="similarity">
    <text evidence="1 2">Belongs to the small heat shock protein (HSP20) family.</text>
</comment>
<dbReference type="Pfam" id="PF00011">
    <property type="entry name" value="HSP20"/>
    <property type="match status" value="1"/>
</dbReference>
<evidence type="ECO:0000313" key="4">
    <source>
        <dbReference type="EMBL" id="MFC7178929.1"/>
    </source>
</evidence>
<comment type="caution">
    <text evidence="4">The sequence shown here is derived from an EMBL/GenBank/DDBJ whole genome shotgun (WGS) entry which is preliminary data.</text>
</comment>
<gene>
    <name evidence="4" type="ORF">ACFQMG_05045</name>
</gene>
<proteinExistence type="inferred from homology"/>
<protein>
    <submittedName>
        <fullName evidence="4">Hsp20/alpha crystallin family protein</fullName>
    </submittedName>
</protein>
<dbReference type="RefSeq" id="WP_345704918.1">
    <property type="nucleotide sequence ID" value="NZ_BAABKV010000001.1"/>
</dbReference>
<accession>A0ABW2FNU5</accession>
<reference evidence="5" key="1">
    <citation type="journal article" date="2019" name="Int. J. Syst. Evol. Microbiol.">
        <title>The Global Catalogue of Microorganisms (GCM) 10K type strain sequencing project: providing services to taxonomists for standard genome sequencing and annotation.</title>
        <authorList>
            <consortium name="The Broad Institute Genomics Platform"/>
            <consortium name="The Broad Institute Genome Sequencing Center for Infectious Disease"/>
            <person name="Wu L."/>
            <person name="Ma J."/>
        </authorList>
    </citation>
    <scope>NUCLEOTIDE SEQUENCE [LARGE SCALE GENOMIC DNA]</scope>
    <source>
        <strain evidence="5">CGMCC 1.12859</strain>
    </source>
</reference>
<evidence type="ECO:0000313" key="5">
    <source>
        <dbReference type="Proteomes" id="UP001596435"/>
    </source>
</evidence>
<dbReference type="EMBL" id="JBHTAJ010000007">
    <property type="protein sequence ID" value="MFC7178929.1"/>
    <property type="molecule type" value="Genomic_DNA"/>
</dbReference>
<dbReference type="InterPro" id="IPR008978">
    <property type="entry name" value="HSP20-like_chaperone"/>
</dbReference>
<organism evidence="4 5">
    <name type="scientific">Kitasatospora paranensis</name>
    <dbReference type="NCBI Taxonomy" id="258053"/>
    <lineage>
        <taxon>Bacteria</taxon>
        <taxon>Bacillati</taxon>
        <taxon>Actinomycetota</taxon>
        <taxon>Actinomycetes</taxon>
        <taxon>Kitasatosporales</taxon>
        <taxon>Streptomycetaceae</taxon>
        <taxon>Kitasatospora</taxon>
    </lineage>
</organism>